<dbReference type="AlphaFoldDB" id="Q38KY9"/>
<reference evidence="1" key="1">
    <citation type="submission" date="2005-09" db="EMBL/GenBank/DDBJ databases">
        <title>Differential display analysis in Myxobacteria using arbitrary primers matrix developed from Myxococcus xanthus DK1622 genome sequence.</title>
        <authorList>
            <person name="Liu H."/>
            <person name="Gong X."/>
            <person name="Pan H.W."/>
            <person name="Zhou G.T."/>
            <person name="Liu T."/>
            <person name="Zhang H.F."/>
            <person name="Zhu D.M."/>
            <person name="Wu Z.H."/>
            <person name="Li Y.Z."/>
        </authorList>
    </citation>
    <scope>NUCLEOTIDE SEQUENCE</scope>
    <source>
        <strain evidence="1">HW-1</strain>
    </source>
</reference>
<accession>Q38KY9</accession>
<sequence>AGGADNGHGSSRFGWGVAWESTRAEHLLGAHLVQQGLAPLEGLDARQRRLGDVGERLMREEGLMRRDEHVRKGQQPRQHVVLEHLPGEVLEEDALLFFIHIQPAAA</sequence>
<protein>
    <submittedName>
        <fullName evidence="1">Putative seawater-induced protein 41-2</fullName>
    </submittedName>
</protein>
<organism evidence="1">
    <name type="scientific">Myxococcus fulvus</name>
    <dbReference type="NCBI Taxonomy" id="33"/>
    <lineage>
        <taxon>Bacteria</taxon>
        <taxon>Pseudomonadati</taxon>
        <taxon>Myxococcota</taxon>
        <taxon>Myxococcia</taxon>
        <taxon>Myxococcales</taxon>
        <taxon>Cystobacterineae</taxon>
        <taxon>Myxococcaceae</taxon>
        <taxon>Myxococcus</taxon>
    </lineage>
</organism>
<feature type="non-terminal residue" evidence="1">
    <location>
        <position position="106"/>
    </location>
</feature>
<evidence type="ECO:0000313" key="1">
    <source>
        <dbReference type="EMBL" id="ABA86567.1"/>
    </source>
</evidence>
<dbReference type="EMBL" id="DQ219377">
    <property type="protein sequence ID" value="ABA86567.1"/>
    <property type="molecule type" value="Genomic_DNA"/>
</dbReference>
<feature type="non-terminal residue" evidence="1">
    <location>
        <position position="1"/>
    </location>
</feature>
<name>Q38KY9_MYXFU</name>
<proteinExistence type="predicted"/>